<sequence>MTIYGKCFALTVCIKKKKSVGVEAAQISPKLSDILPRLFPGTNALLFLPKISLIVNENF</sequence>
<reference evidence="2 3" key="3">
    <citation type="submission" date="2020-02" db="EMBL/GenBank/DDBJ databases">
        <title>Newly sequenced genome of strain CSTR1 showed variability in Candidatus Kuenenia stuttgartiensis genomes.</title>
        <authorList>
            <person name="Ding C."/>
            <person name="Adrian L."/>
        </authorList>
    </citation>
    <scope>NUCLEOTIDE SEQUENCE [LARGE SCALE GENOMIC DNA]</scope>
    <source>
        <strain evidence="2 3">CSTR1</strain>
    </source>
</reference>
<reference evidence="1" key="2">
    <citation type="submission" date="2006-01" db="EMBL/GenBank/DDBJ databases">
        <authorList>
            <person name="Genoscope"/>
        </authorList>
    </citation>
    <scope>NUCLEOTIDE SEQUENCE</scope>
</reference>
<dbReference type="EMBL" id="CP049055">
    <property type="protein sequence ID" value="QII14277.1"/>
    <property type="molecule type" value="Genomic_DNA"/>
</dbReference>
<reference evidence="1" key="1">
    <citation type="journal article" date="2006" name="Nature">
        <title>Deciphering the evolution and metabolism of an anammox bacterium from a community genome.</title>
        <authorList>
            <person name="Strous M."/>
            <person name="Pelletier E."/>
            <person name="Mangenot S."/>
            <person name="Rattei T."/>
            <person name="Lehner A."/>
            <person name="Taylor M.W."/>
            <person name="Horn M."/>
            <person name="Daims H."/>
            <person name="Bartol-Mavel D."/>
            <person name="Wincker P."/>
            <person name="Barbe V."/>
            <person name="Fonknechten N."/>
            <person name="Vallenet D."/>
            <person name="Segurens B."/>
            <person name="Schenowitz-Truong C."/>
            <person name="Medigue C."/>
            <person name="Collingro A."/>
            <person name="Snel B."/>
            <person name="Dutilh B.E."/>
            <person name="OpDenCamp H.J.M."/>
            <person name="vanDerDrift C."/>
            <person name="Cirpus I."/>
            <person name="vanDePas-Schoonen K.T."/>
            <person name="Harhangi H.R."/>
            <person name="vanNiftrik L."/>
            <person name="Schmid M."/>
            <person name="Keltjens J."/>
            <person name="vanDeVossenberg J."/>
            <person name="Kartal B."/>
            <person name="Meier H."/>
            <person name="Frishman D."/>
            <person name="Huynen M.A."/>
            <person name="Mewes H."/>
            <person name="Weissenbach J."/>
            <person name="Jetten M.S.M."/>
            <person name="Wagner M."/>
            <person name="LePaslier D."/>
        </authorList>
    </citation>
    <scope>NUCLEOTIDE SEQUENCE</scope>
</reference>
<organism evidence="1">
    <name type="scientific">Kuenenia stuttgartiensis</name>
    <dbReference type="NCBI Taxonomy" id="174633"/>
    <lineage>
        <taxon>Bacteria</taxon>
        <taxon>Pseudomonadati</taxon>
        <taxon>Planctomycetota</taxon>
        <taxon>Candidatus Brocadiia</taxon>
        <taxon>Candidatus Brocadiales</taxon>
        <taxon>Candidatus Brocadiaceae</taxon>
        <taxon>Candidatus Kuenenia</taxon>
    </lineage>
</organism>
<dbReference type="EMBL" id="CT573073">
    <property type="protein sequence ID" value="CAJ71248.1"/>
    <property type="molecule type" value="Genomic_DNA"/>
</dbReference>
<name>Q1PVI9_KUEST</name>
<gene>
    <name evidence="2" type="ORF">KsCSTR_49000</name>
    <name evidence="1" type="ORF">kustc0503</name>
</gene>
<accession>Q1PVI9</accession>
<evidence type="ECO:0000313" key="1">
    <source>
        <dbReference type="EMBL" id="CAJ71248.1"/>
    </source>
</evidence>
<dbReference type="AlphaFoldDB" id="Q1PVI9"/>
<protein>
    <submittedName>
        <fullName evidence="1">Uncharacterized protein</fullName>
    </submittedName>
</protein>
<evidence type="ECO:0000313" key="2">
    <source>
        <dbReference type="EMBL" id="QII14277.1"/>
    </source>
</evidence>
<proteinExistence type="predicted"/>
<evidence type="ECO:0000313" key="3">
    <source>
        <dbReference type="Proteomes" id="UP000501926"/>
    </source>
</evidence>
<dbReference type="Proteomes" id="UP000501926">
    <property type="component" value="Chromosome"/>
</dbReference>